<dbReference type="EMBL" id="QWVT01000008">
    <property type="protein sequence ID" value="RID88102.1"/>
    <property type="molecule type" value="Genomic_DNA"/>
</dbReference>
<gene>
    <name evidence="1" type="primary">sirA</name>
    <name evidence="1" type="ORF">D1970_04535</name>
</gene>
<evidence type="ECO:0000313" key="2">
    <source>
        <dbReference type="Proteomes" id="UP000265816"/>
    </source>
</evidence>
<dbReference type="Pfam" id="PF10747">
    <property type="entry name" value="SirA"/>
    <property type="match status" value="1"/>
</dbReference>
<dbReference type="AlphaFoldDB" id="A0A398BDU7"/>
<name>A0A398BDU7_9BACI</name>
<sequence>MRSYQLYLIKDEFAAHYFGREQMFYHLFKDFRESKGEMKVILEKQINYITRPVPVLRVHQLLHQQLSKMNGFRADRGVYYLEKKKSESTAGLMVDERVLKVESAGNVDAETIFFEVLRKCETSFLAVDLESNKYGWLKPIKERKFV</sequence>
<dbReference type="InterPro" id="IPR038449">
    <property type="entry name" value="SirA_sf"/>
</dbReference>
<protein>
    <submittedName>
        <fullName evidence="1">Sporulation inhibitor of replication protein SirA</fullName>
    </submittedName>
</protein>
<keyword evidence="2" id="KW-1185">Reference proteome</keyword>
<dbReference type="InterPro" id="IPR019683">
    <property type="entry name" value="SirA"/>
</dbReference>
<accession>A0A398BDU7</accession>
<dbReference type="RefSeq" id="WP_119111671.1">
    <property type="nucleotide sequence ID" value="NZ_CBCSEO010000001.1"/>
</dbReference>
<evidence type="ECO:0000313" key="1">
    <source>
        <dbReference type="EMBL" id="RID88102.1"/>
    </source>
</evidence>
<dbReference type="OrthoDB" id="2736584at2"/>
<dbReference type="Gene3D" id="3.30.310.250">
    <property type="entry name" value="Sporulation inhibitor of replication protein SirA"/>
    <property type="match status" value="1"/>
</dbReference>
<comment type="caution">
    <text evidence="1">The sequence shown here is derived from an EMBL/GenBank/DDBJ whole genome shotgun (WGS) entry which is preliminary data.</text>
</comment>
<organism evidence="1 2">
    <name type="scientific">Mesobacillus zeae</name>
    <dbReference type="NCBI Taxonomy" id="1917180"/>
    <lineage>
        <taxon>Bacteria</taxon>
        <taxon>Bacillati</taxon>
        <taxon>Bacillota</taxon>
        <taxon>Bacilli</taxon>
        <taxon>Bacillales</taxon>
        <taxon>Bacillaceae</taxon>
        <taxon>Mesobacillus</taxon>
    </lineage>
</organism>
<reference evidence="1 2" key="1">
    <citation type="submission" date="2018-08" db="EMBL/GenBank/DDBJ databases">
        <title>Bacillus jemisoniae sp. nov., Bacillus chryseoplanitiae sp. nov., Bacillus resnikiae sp. nov., and Bacillus frankliniae sp. nov., isolated from Viking spacecraft and associated surfaces.</title>
        <authorList>
            <person name="Seuylemezian A."/>
            <person name="Vaishampayan P."/>
        </authorList>
    </citation>
    <scope>NUCLEOTIDE SEQUENCE [LARGE SCALE GENOMIC DNA]</scope>
    <source>
        <strain evidence="1 2">JJ-247</strain>
    </source>
</reference>
<proteinExistence type="predicted"/>
<dbReference type="Proteomes" id="UP000265816">
    <property type="component" value="Unassembled WGS sequence"/>
</dbReference>